<dbReference type="Pfam" id="PF07679">
    <property type="entry name" value="I-set"/>
    <property type="match status" value="1"/>
</dbReference>
<reference evidence="6 7" key="1">
    <citation type="journal article" date="2023" name="Sci. Data">
        <title>Genome assembly of the Korean intertidal mud-creeper Batillaria attramentaria.</title>
        <authorList>
            <person name="Patra A.K."/>
            <person name="Ho P.T."/>
            <person name="Jun S."/>
            <person name="Lee S.J."/>
            <person name="Kim Y."/>
            <person name="Won Y.J."/>
        </authorList>
    </citation>
    <scope>NUCLEOTIDE SEQUENCE [LARGE SCALE GENOMIC DNA]</scope>
    <source>
        <strain evidence="6">Wonlab-2016</strain>
    </source>
</reference>
<name>A0ABD0LZZ5_9CAEN</name>
<accession>A0ABD0LZZ5</accession>
<gene>
    <name evidence="6" type="ORF">BaRGS_00003598</name>
</gene>
<dbReference type="InterPro" id="IPR036179">
    <property type="entry name" value="Ig-like_dom_sf"/>
</dbReference>
<dbReference type="SUPFAM" id="SSF48726">
    <property type="entry name" value="Immunoglobulin"/>
    <property type="match status" value="2"/>
</dbReference>
<keyword evidence="2" id="KW-0677">Repeat</keyword>
<dbReference type="InterPro" id="IPR003599">
    <property type="entry name" value="Ig_sub"/>
</dbReference>
<keyword evidence="3" id="KW-1015">Disulfide bond</keyword>
<sequence>MRKVIGRCKIPGNNRTGGESVGQVFSEGLGGIGEAGQVLVIHNVTRYCGGQYECVAENGVPPSVRREINVRVQFEPEIMLPNKRIGQSLGKDTILECVVSAHPQAVTMWKFHGKHITSDEEKYSVNIYQQPATDIVTLSLYIRDLQPSDYGKYNCIASNPLGQTNKKMTLYEHVEAGGKVEIVPRDEPTSTRNDASPLSLLSSAVAARTV</sequence>
<dbReference type="SMART" id="SM00408">
    <property type="entry name" value="IGc2"/>
    <property type="match status" value="1"/>
</dbReference>
<feature type="domain" description="Ig-like" evidence="5">
    <location>
        <begin position="76"/>
        <end position="169"/>
    </location>
</feature>
<dbReference type="Proteomes" id="UP001519460">
    <property type="component" value="Unassembled WGS sequence"/>
</dbReference>
<organism evidence="6 7">
    <name type="scientific">Batillaria attramentaria</name>
    <dbReference type="NCBI Taxonomy" id="370345"/>
    <lineage>
        <taxon>Eukaryota</taxon>
        <taxon>Metazoa</taxon>
        <taxon>Spiralia</taxon>
        <taxon>Lophotrochozoa</taxon>
        <taxon>Mollusca</taxon>
        <taxon>Gastropoda</taxon>
        <taxon>Caenogastropoda</taxon>
        <taxon>Sorbeoconcha</taxon>
        <taxon>Cerithioidea</taxon>
        <taxon>Batillariidae</taxon>
        <taxon>Batillaria</taxon>
    </lineage>
</organism>
<proteinExistence type="predicted"/>
<dbReference type="InterPro" id="IPR013783">
    <property type="entry name" value="Ig-like_fold"/>
</dbReference>
<dbReference type="InterPro" id="IPR013098">
    <property type="entry name" value="Ig_I-set"/>
</dbReference>
<evidence type="ECO:0000256" key="1">
    <source>
        <dbReference type="ARBA" id="ARBA00022729"/>
    </source>
</evidence>
<dbReference type="EMBL" id="JACVVK020000012">
    <property type="protein sequence ID" value="KAK7505028.1"/>
    <property type="molecule type" value="Genomic_DNA"/>
</dbReference>
<dbReference type="InterPro" id="IPR003598">
    <property type="entry name" value="Ig_sub2"/>
</dbReference>
<keyword evidence="1" id="KW-0732">Signal</keyword>
<evidence type="ECO:0000256" key="2">
    <source>
        <dbReference type="ARBA" id="ARBA00022737"/>
    </source>
</evidence>
<evidence type="ECO:0000256" key="4">
    <source>
        <dbReference type="ARBA" id="ARBA00023319"/>
    </source>
</evidence>
<keyword evidence="4" id="KW-0393">Immunoglobulin domain</keyword>
<dbReference type="PANTHER" id="PTHR12231:SF253">
    <property type="entry name" value="DPR-INTERACTING PROTEIN ETA, ISOFORM B-RELATED"/>
    <property type="match status" value="1"/>
</dbReference>
<evidence type="ECO:0000313" key="7">
    <source>
        <dbReference type="Proteomes" id="UP001519460"/>
    </source>
</evidence>
<evidence type="ECO:0000259" key="5">
    <source>
        <dbReference type="PROSITE" id="PS50835"/>
    </source>
</evidence>
<comment type="caution">
    <text evidence="6">The sequence shown here is derived from an EMBL/GenBank/DDBJ whole genome shotgun (WGS) entry which is preliminary data.</text>
</comment>
<evidence type="ECO:0000313" key="6">
    <source>
        <dbReference type="EMBL" id="KAK7505028.1"/>
    </source>
</evidence>
<dbReference type="PANTHER" id="PTHR12231">
    <property type="entry name" value="CTX-RELATED TYPE I TRANSMEMBRANE PROTEIN"/>
    <property type="match status" value="1"/>
</dbReference>
<feature type="non-terminal residue" evidence="6">
    <location>
        <position position="210"/>
    </location>
</feature>
<keyword evidence="7" id="KW-1185">Reference proteome</keyword>
<dbReference type="PROSITE" id="PS50835">
    <property type="entry name" value="IG_LIKE"/>
    <property type="match status" value="1"/>
</dbReference>
<dbReference type="InterPro" id="IPR007110">
    <property type="entry name" value="Ig-like_dom"/>
</dbReference>
<dbReference type="AlphaFoldDB" id="A0ABD0LZZ5"/>
<dbReference type="SMART" id="SM00409">
    <property type="entry name" value="IG"/>
    <property type="match status" value="2"/>
</dbReference>
<dbReference type="InterPro" id="IPR051170">
    <property type="entry name" value="Neural/epithelial_adhesion"/>
</dbReference>
<dbReference type="Gene3D" id="2.60.40.10">
    <property type="entry name" value="Immunoglobulins"/>
    <property type="match status" value="2"/>
</dbReference>
<evidence type="ECO:0000256" key="3">
    <source>
        <dbReference type="ARBA" id="ARBA00023157"/>
    </source>
</evidence>
<dbReference type="FunFam" id="2.60.40.10:FF:000032">
    <property type="entry name" value="palladin isoform X1"/>
    <property type="match status" value="1"/>
</dbReference>
<protein>
    <recommendedName>
        <fullName evidence="5">Ig-like domain-containing protein</fullName>
    </recommendedName>
</protein>